<evidence type="ECO:0000313" key="3">
    <source>
        <dbReference type="Proteomes" id="UP000761574"/>
    </source>
</evidence>
<keyword evidence="3" id="KW-1185">Reference proteome</keyword>
<dbReference type="EMBL" id="BPFB01000015">
    <property type="protein sequence ID" value="GIU46254.1"/>
    <property type="molecule type" value="Genomic_DNA"/>
</dbReference>
<dbReference type="RefSeq" id="WP_119977468.1">
    <property type="nucleotide sequence ID" value="NZ_BPFB01000015.1"/>
</dbReference>
<dbReference type="Proteomes" id="UP000761574">
    <property type="component" value="Unassembled WGS sequence"/>
</dbReference>
<proteinExistence type="predicted"/>
<organism evidence="2 3">
    <name type="scientific">Shewanella algidipiscicola</name>
    <dbReference type="NCBI Taxonomy" id="614070"/>
    <lineage>
        <taxon>Bacteria</taxon>
        <taxon>Pseudomonadati</taxon>
        <taxon>Pseudomonadota</taxon>
        <taxon>Gammaproteobacteria</taxon>
        <taxon>Alteromonadales</taxon>
        <taxon>Shewanellaceae</taxon>
        <taxon>Shewanella</taxon>
    </lineage>
</organism>
<dbReference type="Pfam" id="PF01973">
    <property type="entry name" value="MptE-like"/>
    <property type="match status" value="1"/>
</dbReference>
<dbReference type="InterPro" id="IPR002826">
    <property type="entry name" value="MptE-like"/>
</dbReference>
<dbReference type="PANTHER" id="PTHR41786:SF1">
    <property type="entry name" value="6-HYDROXYMETHYLPTERIN DIPHOSPHOKINASE MPTE-LIKE DOMAIN-CONTAINING PROTEIN"/>
    <property type="match status" value="1"/>
</dbReference>
<accession>A0ABQ4PFR7</accession>
<evidence type="ECO:0000259" key="1">
    <source>
        <dbReference type="Pfam" id="PF01973"/>
    </source>
</evidence>
<dbReference type="PANTHER" id="PTHR41786">
    <property type="entry name" value="MOTILITY ACCESSORY FACTOR MAF"/>
    <property type="match status" value="1"/>
</dbReference>
<gene>
    <name evidence="2" type="primary">maf</name>
    <name evidence="2" type="ORF">TUM4630_16320</name>
</gene>
<reference evidence="2 3" key="1">
    <citation type="submission" date="2021-05" db="EMBL/GenBank/DDBJ databases">
        <title>Molecular characterization for Shewanella algae harboring chromosomal blaOXA-55-like strains isolated from clinical and environment sample.</title>
        <authorList>
            <person name="Ohama Y."/>
            <person name="Aoki K."/>
            <person name="Harada S."/>
            <person name="Moriya K."/>
            <person name="Ishii Y."/>
            <person name="Tateda K."/>
        </authorList>
    </citation>
    <scope>NUCLEOTIDE SEQUENCE [LARGE SCALE GENOMIC DNA]</scope>
    <source>
        <strain evidence="2 3">LMG 23746</strain>
    </source>
</reference>
<comment type="caution">
    <text evidence="2">The sequence shown here is derived from an EMBL/GenBank/DDBJ whole genome shotgun (WGS) entry which is preliminary data.</text>
</comment>
<sequence>MTELFTANLEIINKRWPLLASALHAANIEHFDACLVNGNEQTISVNGIQLSSRHNRIAEAKLLIKQLPANCRDLTVYGVGMGDVPAVLVQHPHIKSMRIGLLNVSLFALLLTYTDQREWLSDPRLTLVHQLQQHRLPPHYITVTPELLLSSDDNARLRDLLVFNNNLDFANRSHGNDDVELQQRMRDNLATMQQDADAATLSLQYQPNQTLVIATGPTLEQHYAYLRAQRALPEPTRPLMISVDTALKALLKEQIVPDIVVSIDQNVTRDFLPDNVPDSVKLVYFPKSQQAVLQWWPGQRFAAYSHSKIYDEFHQQCPKLRLFANGSVIHPAIDLAVHLNSPSITLFGCDFSYPHNKTHAFWQDGKLGPSIANAKQHWVMNGHGEKVATDLNFRGYLLALEHYILTKPEVTFYNASLDGAAIDGTQYQECNV</sequence>
<protein>
    <recommendedName>
        <fullName evidence="1">6-hydroxymethylpterin diphosphokinase MptE-like domain-containing protein</fullName>
    </recommendedName>
</protein>
<evidence type="ECO:0000313" key="2">
    <source>
        <dbReference type="EMBL" id="GIU46254.1"/>
    </source>
</evidence>
<feature type="domain" description="6-hydroxymethylpterin diphosphokinase MptE-like" evidence="1">
    <location>
        <begin position="184"/>
        <end position="354"/>
    </location>
</feature>
<name>A0ABQ4PFR7_9GAMM</name>